<dbReference type="Gene3D" id="3.40.50.10490">
    <property type="entry name" value="Glucose-6-phosphate isomerase like protein, domain 1"/>
    <property type="match status" value="1"/>
</dbReference>
<reference evidence="1" key="2">
    <citation type="journal article" date="2014" name="ISME J.">
        <title>Microbial stratification in low pH oxic and suboxic macroscopic growths along an acid mine drainage.</title>
        <authorList>
            <person name="Mendez-Garcia C."/>
            <person name="Mesa V."/>
            <person name="Sprenger R.R."/>
            <person name="Richter M."/>
            <person name="Diez M.S."/>
            <person name="Solano J."/>
            <person name="Bargiela R."/>
            <person name="Golyshina O.V."/>
            <person name="Manteca A."/>
            <person name="Ramos J.L."/>
            <person name="Gallego J.R."/>
            <person name="Llorente I."/>
            <person name="Martins Dos Santos V.A."/>
            <person name="Jensen O.N."/>
            <person name="Pelaez A.I."/>
            <person name="Sanchez J."/>
            <person name="Ferrer M."/>
        </authorList>
    </citation>
    <scope>NUCLEOTIDE SEQUENCE</scope>
</reference>
<comment type="caution">
    <text evidence="1">The sequence shown here is derived from an EMBL/GenBank/DDBJ whole genome shotgun (WGS) entry which is preliminary data.</text>
</comment>
<proteinExistence type="predicted"/>
<dbReference type="GO" id="GO:1901135">
    <property type="term" value="P:carbohydrate derivative metabolic process"/>
    <property type="evidence" value="ECO:0007669"/>
    <property type="project" value="InterPro"/>
</dbReference>
<accession>T0ZHR9</accession>
<organism evidence="1">
    <name type="scientific">mine drainage metagenome</name>
    <dbReference type="NCBI Taxonomy" id="410659"/>
    <lineage>
        <taxon>unclassified sequences</taxon>
        <taxon>metagenomes</taxon>
        <taxon>ecological metagenomes</taxon>
    </lineage>
</organism>
<protein>
    <submittedName>
        <fullName evidence="1">Uncharacterized protein</fullName>
    </submittedName>
</protein>
<sequence length="62" mass="6902">MRSALSPDAVERGSYPHFMLKEIHEQPRAVSESLEQRITREHVLAATLGPEATNVLPHVQAV</sequence>
<dbReference type="InterPro" id="IPR046348">
    <property type="entry name" value="SIS_dom_sf"/>
</dbReference>
<dbReference type="GO" id="GO:0097367">
    <property type="term" value="F:carbohydrate derivative binding"/>
    <property type="evidence" value="ECO:0007669"/>
    <property type="project" value="InterPro"/>
</dbReference>
<reference evidence="1" key="1">
    <citation type="submission" date="2013-08" db="EMBL/GenBank/DDBJ databases">
        <authorList>
            <person name="Mendez C."/>
            <person name="Richter M."/>
            <person name="Ferrer M."/>
            <person name="Sanchez J."/>
        </authorList>
    </citation>
    <scope>NUCLEOTIDE SEQUENCE</scope>
</reference>
<gene>
    <name evidence="1" type="ORF">B1A_20747</name>
</gene>
<dbReference type="AlphaFoldDB" id="T0ZHR9"/>
<feature type="non-terminal residue" evidence="1">
    <location>
        <position position="62"/>
    </location>
</feature>
<name>T0ZHR9_9ZZZZ</name>
<evidence type="ECO:0000313" key="1">
    <source>
        <dbReference type="EMBL" id="EQD29370.1"/>
    </source>
</evidence>
<dbReference type="SUPFAM" id="SSF53697">
    <property type="entry name" value="SIS domain"/>
    <property type="match status" value="1"/>
</dbReference>
<dbReference type="EMBL" id="AUZX01015318">
    <property type="protein sequence ID" value="EQD29370.1"/>
    <property type="molecule type" value="Genomic_DNA"/>
</dbReference>